<dbReference type="PANTHER" id="PTHR33560:SF1">
    <property type="entry name" value="PROTEIN FAM227A"/>
    <property type="match status" value="1"/>
</dbReference>
<dbReference type="EMBL" id="JADGJW010000372">
    <property type="protein sequence ID" value="KAJ3218614.1"/>
    <property type="molecule type" value="Genomic_DNA"/>
</dbReference>
<organism evidence="2 3">
    <name type="scientific">Clydaea vesicula</name>
    <dbReference type="NCBI Taxonomy" id="447962"/>
    <lineage>
        <taxon>Eukaryota</taxon>
        <taxon>Fungi</taxon>
        <taxon>Fungi incertae sedis</taxon>
        <taxon>Chytridiomycota</taxon>
        <taxon>Chytridiomycota incertae sedis</taxon>
        <taxon>Chytridiomycetes</taxon>
        <taxon>Lobulomycetales</taxon>
        <taxon>Lobulomycetaceae</taxon>
        <taxon>Clydaea</taxon>
    </lineage>
</organism>
<proteinExistence type="inferred from homology"/>
<evidence type="ECO:0000313" key="3">
    <source>
        <dbReference type="Proteomes" id="UP001211065"/>
    </source>
</evidence>
<dbReference type="PANTHER" id="PTHR33560">
    <property type="entry name" value="PROTEIN FAM227B"/>
    <property type="match status" value="1"/>
</dbReference>
<accession>A0AAD5U2Z6</accession>
<dbReference type="Pfam" id="PF14922">
    <property type="entry name" value="FWWh"/>
    <property type="match status" value="1"/>
</dbReference>
<dbReference type="InterPro" id="IPR029417">
    <property type="entry name" value="FAM227"/>
</dbReference>
<comment type="caution">
    <text evidence="2">The sequence shown here is derived from an EMBL/GenBank/DDBJ whole genome shotgun (WGS) entry which is preliminary data.</text>
</comment>
<name>A0AAD5U2Z6_9FUNG</name>
<gene>
    <name evidence="2" type="ORF">HK099_004996</name>
</gene>
<evidence type="ECO:0000256" key="1">
    <source>
        <dbReference type="ARBA" id="ARBA00008666"/>
    </source>
</evidence>
<comment type="similarity">
    <text evidence="1">Belongs to the FAM227 family.</text>
</comment>
<keyword evidence="3" id="KW-1185">Reference proteome</keyword>
<dbReference type="AlphaFoldDB" id="A0AAD5U2Z6"/>
<dbReference type="Proteomes" id="UP001211065">
    <property type="component" value="Unassembled WGS sequence"/>
</dbReference>
<sequence>MSLSSPINVEELLAELSNERSQPEYSGGAASYSSQYKDYNLELNEKFQGEGEDDEIWALSPNTWPHVYSELVSKVAISLVRLDDLRQHICQFTTKLRLDDGMNVTLAYEEEFANQRLEIKKKVLDNSLLDEVKAEHPDKTFLTGVKLNPLVEDSSRDIDASQLMNCINFPLMIESAKFPESIDETISLPNNLLPQNLLSETLQSKNLSPGIYRRWKRKITSKCSLNLTTFSFWYCLRQNWKRLTESSPQLILRNNVDMTKDEEEQFKFNLMCSISKCYVTLLKETSTGADKDDFFQSLNLFTEKLQKSLSESITELICGIKPYKNFKNWSMNKLIIESKELENQELEKQALDIIKSERQQEKPKIAKKIPSMVCGPNFLTQRILFDVYGNSPVVSHYLRNISGSKIERKRLTIHRKEVLKDYLEDENLVTYKSLVAESLKNSKKLLKKYTQREAEISRERNKIIMEQNLEARRNEKIYKRQLSLKPLTKDTLSEQLVSKKVTIVI</sequence>
<protein>
    <submittedName>
        <fullName evidence="2">Uncharacterized protein</fullName>
    </submittedName>
</protein>
<evidence type="ECO:0000313" key="2">
    <source>
        <dbReference type="EMBL" id="KAJ3218614.1"/>
    </source>
</evidence>
<reference evidence="2" key="1">
    <citation type="submission" date="2020-05" db="EMBL/GenBank/DDBJ databases">
        <title>Phylogenomic resolution of chytrid fungi.</title>
        <authorList>
            <person name="Stajich J.E."/>
            <person name="Amses K."/>
            <person name="Simmons R."/>
            <person name="Seto K."/>
            <person name="Myers J."/>
            <person name="Bonds A."/>
            <person name="Quandt C.A."/>
            <person name="Barry K."/>
            <person name="Liu P."/>
            <person name="Grigoriev I."/>
            <person name="Longcore J.E."/>
            <person name="James T.Y."/>
        </authorList>
    </citation>
    <scope>NUCLEOTIDE SEQUENCE</scope>
    <source>
        <strain evidence="2">JEL0476</strain>
    </source>
</reference>